<evidence type="ECO:0000256" key="5">
    <source>
        <dbReference type="ARBA" id="ARBA00023136"/>
    </source>
</evidence>
<reference evidence="7 8" key="1">
    <citation type="journal article" date="2007" name="J. Bacteriol.">
        <title>Whole-genome analysis of the methyl tert-butyl ether-degrading beta-proteobacterium Methylibium petroleiphilum PM1.</title>
        <authorList>
            <person name="Kane S.R."/>
            <person name="Chakicherla A.Y."/>
            <person name="Chain P.S.G."/>
            <person name="Schmidt R."/>
            <person name="Shin M.W."/>
            <person name="Legler T.C."/>
            <person name="Scow K.M."/>
            <person name="Larimer F.W."/>
            <person name="Lucas S.M."/>
            <person name="Richardson P.M."/>
            <person name="Hristova K.R."/>
        </authorList>
    </citation>
    <scope>NUCLEOTIDE SEQUENCE [LARGE SCALE GENOMIC DNA]</scope>
    <source>
        <strain evidence="8">ATCC BAA-1232 / LMG 22953 / PM1</strain>
    </source>
</reference>
<dbReference type="KEGG" id="mpt:Mpe_A3339"/>
<evidence type="ECO:0000313" key="7">
    <source>
        <dbReference type="EMBL" id="ABM96292.1"/>
    </source>
</evidence>
<comment type="subcellular location">
    <subcellularLocation>
        <location evidence="1">Cell membrane</location>
        <topology evidence="1">Multi-pass membrane protein</topology>
    </subcellularLocation>
</comment>
<sequence>MDMTERNDDEDEDGITRHSVFEDAMALLLGTAAMALGIAMFQQAGLLAGGTAGLAFLLHYATGGSFGALFFAINLPFYWLAWRHLGHAFTLKTFVAVALLSVQSEWLPRWIGFAPLQPLYAALMGGTLIGMGMLALFRHQASVGGIGIVAVVLQQQRGWRAGQLQMALDCSIVALAFAVVAPRQVLLSVAGAVALNLVLAINHRPGRYVAR</sequence>
<dbReference type="HOGENOM" id="CLU_063199_3_0_4"/>
<dbReference type="Proteomes" id="UP000000366">
    <property type="component" value="Chromosome"/>
</dbReference>
<dbReference type="PANTHER" id="PTHR33545:SF5">
    <property type="entry name" value="UPF0750 MEMBRANE PROTEIN YITT"/>
    <property type="match status" value="1"/>
</dbReference>
<dbReference type="Pfam" id="PF02588">
    <property type="entry name" value="YitT_membrane"/>
    <property type="match status" value="1"/>
</dbReference>
<dbReference type="eggNOG" id="COG1284">
    <property type="taxonomic scope" value="Bacteria"/>
</dbReference>
<evidence type="ECO:0000256" key="2">
    <source>
        <dbReference type="ARBA" id="ARBA00022475"/>
    </source>
</evidence>
<gene>
    <name evidence="7" type="ordered locus">Mpe_A3339</name>
</gene>
<keyword evidence="4 6" id="KW-1133">Transmembrane helix</keyword>
<dbReference type="RefSeq" id="WP_011830913.1">
    <property type="nucleotide sequence ID" value="NC_008825.1"/>
</dbReference>
<keyword evidence="2" id="KW-1003">Cell membrane</keyword>
<evidence type="ECO:0000313" key="8">
    <source>
        <dbReference type="Proteomes" id="UP000000366"/>
    </source>
</evidence>
<feature type="transmembrane region" description="Helical" evidence="6">
    <location>
        <begin position="57"/>
        <end position="82"/>
    </location>
</feature>
<dbReference type="InterPro" id="IPR003740">
    <property type="entry name" value="YitT"/>
</dbReference>
<feature type="transmembrane region" description="Helical" evidence="6">
    <location>
        <begin position="119"/>
        <end position="137"/>
    </location>
</feature>
<dbReference type="STRING" id="420662.Mpe_A3339"/>
<organism evidence="7 8">
    <name type="scientific">Methylibium petroleiphilum (strain ATCC BAA-1232 / LMG 22953 / PM1)</name>
    <dbReference type="NCBI Taxonomy" id="420662"/>
    <lineage>
        <taxon>Bacteria</taxon>
        <taxon>Pseudomonadati</taxon>
        <taxon>Pseudomonadota</taxon>
        <taxon>Betaproteobacteria</taxon>
        <taxon>Burkholderiales</taxon>
        <taxon>Sphaerotilaceae</taxon>
        <taxon>Methylibium</taxon>
    </lineage>
</organism>
<evidence type="ECO:0000256" key="4">
    <source>
        <dbReference type="ARBA" id="ARBA00022989"/>
    </source>
</evidence>
<name>A2SL53_METPP</name>
<keyword evidence="5 6" id="KW-0472">Membrane</keyword>
<dbReference type="PANTHER" id="PTHR33545">
    <property type="entry name" value="UPF0750 MEMBRANE PROTEIN YITT-RELATED"/>
    <property type="match status" value="1"/>
</dbReference>
<feature type="transmembrane region" description="Helical" evidence="6">
    <location>
        <begin position="24"/>
        <end position="45"/>
    </location>
</feature>
<protein>
    <recommendedName>
        <fullName evidence="9">Transmembrane protein</fullName>
    </recommendedName>
</protein>
<evidence type="ECO:0000256" key="3">
    <source>
        <dbReference type="ARBA" id="ARBA00022692"/>
    </source>
</evidence>
<evidence type="ECO:0000256" key="1">
    <source>
        <dbReference type="ARBA" id="ARBA00004651"/>
    </source>
</evidence>
<dbReference type="GO" id="GO:0005886">
    <property type="term" value="C:plasma membrane"/>
    <property type="evidence" value="ECO:0007669"/>
    <property type="project" value="UniProtKB-SubCell"/>
</dbReference>
<feature type="transmembrane region" description="Helical" evidence="6">
    <location>
        <begin position="158"/>
        <end position="179"/>
    </location>
</feature>
<keyword evidence="8" id="KW-1185">Reference proteome</keyword>
<evidence type="ECO:0008006" key="9">
    <source>
        <dbReference type="Google" id="ProtNLM"/>
    </source>
</evidence>
<dbReference type="InterPro" id="IPR051461">
    <property type="entry name" value="UPF0750_membrane"/>
</dbReference>
<dbReference type="EMBL" id="CP000555">
    <property type="protein sequence ID" value="ABM96292.1"/>
    <property type="molecule type" value="Genomic_DNA"/>
</dbReference>
<evidence type="ECO:0000256" key="6">
    <source>
        <dbReference type="SAM" id="Phobius"/>
    </source>
</evidence>
<keyword evidence="3 6" id="KW-0812">Transmembrane</keyword>
<accession>A2SL53</accession>
<feature type="transmembrane region" description="Helical" evidence="6">
    <location>
        <begin position="185"/>
        <end position="202"/>
    </location>
</feature>
<proteinExistence type="predicted"/>
<dbReference type="AlphaFoldDB" id="A2SL53"/>
<feature type="transmembrane region" description="Helical" evidence="6">
    <location>
        <begin position="89"/>
        <end position="107"/>
    </location>
</feature>